<dbReference type="PANTHER" id="PTHR45716">
    <property type="entry name" value="BITESIZE, ISOFORM I"/>
    <property type="match status" value="1"/>
</dbReference>
<keyword evidence="1" id="KW-1133">Transmembrane helix</keyword>
<keyword evidence="1" id="KW-0472">Membrane</keyword>
<evidence type="ECO:0000256" key="1">
    <source>
        <dbReference type="SAM" id="Phobius"/>
    </source>
</evidence>
<accession>T1FWW3</accession>
<evidence type="ECO:0000259" key="2">
    <source>
        <dbReference type="PROSITE" id="PS50004"/>
    </source>
</evidence>
<dbReference type="SUPFAM" id="SSF49562">
    <property type="entry name" value="C2 domain (Calcium/lipid-binding domain, CaLB)"/>
    <property type="match status" value="1"/>
</dbReference>
<dbReference type="CTD" id="20213311"/>
<reference evidence="3 5" key="2">
    <citation type="journal article" date="2013" name="Nature">
        <title>Insights into bilaterian evolution from three spiralian genomes.</title>
        <authorList>
            <person name="Simakov O."/>
            <person name="Marletaz F."/>
            <person name="Cho S.J."/>
            <person name="Edsinger-Gonzales E."/>
            <person name="Havlak P."/>
            <person name="Hellsten U."/>
            <person name="Kuo D.H."/>
            <person name="Larsson T."/>
            <person name="Lv J."/>
            <person name="Arendt D."/>
            <person name="Savage R."/>
            <person name="Osoegawa K."/>
            <person name="de Jong P."/>
            <person name="Grimwood J."/>
            <person name="Chapman J.A."/>
            <person name="Shapiro H."/>
            <person name="Aerts A."/>
            <person name="Otillar R.P."/>
            <person name="Terry A.Y."/>
            <person name="Boore J.L."/>
            <person name="Grigoriev I.V."/>
            <person name="Lindberg D.R."/>
            <person name="Seaver E.C."/>
            <person name="Weisblat D.A."/>
            <person name="Putnam N.H."/>
            <person name="Rokhsar D.S."/>
        </authorList>
    </citation>
    <scope>NUCLEOTIDE SEQUENCE</scope>
</reference>
<feature type="domain" description="C2" evidence="2">
    <location>
        <begin position="1"/>
        <end position="121"/>
    </location>
</feature>
<organism evidence="4 5">
    <name type="scientific">Helobdella robusta</name>
    <name type="common">Californian leech</name>
    <dbReference type="NCBI Taxonomy" id="6412"/>
    <lineage>
        <taxon>Eukaryota</taxon>
        <taxon>Metazoa</taxon>
        <taxon>Spiralia</taxon>
        <taxon>Lophotrochozoa</taxon>
        <taxon>Annelida</taxon>
        <taxon>Clitellata</taxon>
        <taxon>Hirudinea</taxon>
        <taxon>Rhynchobdellida</taxon>
        <taxon>Glossiphoniidae</taxon>
        <taxon>Helobdella</taxon>
    </lineage>
</organism>
<dbReference type="InterPro" id="IPR000008">
    <property type="entry name" value="C2_dom"/>
</dbReference>
<dbReference type="AlphaFoldDB" id="T1FWW3"/>
<dbReference type="InParanoid" id="T1FWW3"/>
<reference evidence="4" key="3">
    <citation type="submission" date="2015-06" db="UniProtKB">
        <authorList>
            <consortium name="EnsemblMetazoa"/>
        </authorList>
    </citation>
    <scope>IDENTIFICATION</scope>
</reference>
<dbReference type="OrthoDB" id="270970at2759"/>
<name>T1FWW3_HELRO</name>
<dbReference type="Gene3D" id="2.60.40.150">
    <property type="entry name" value="C2 domain"/>
    <property type="match status" value="1"/>
</dbReference>
<dbReference type="InterPro" id="IPR035892">
    <property type="entry name" value="C2_domain_sf"/>
</dbReference>
<dbReference type="EnsemblMetazoa" id="HelroT62145">
    <property type="protein sequence ID" value="HelroP62145"/>
    <property type="gene ID" value="HelroG62145"/>
</dbReference>
<dbReference type="KEGG" id="hro:HELRODRAFT_62145"/>
<keyword evidence="5" id="KW-1185">Reference proteome</keyword>
<evidence type="ECO:0000313" key="3">
    <source>
        <dbReference type="EMBL" id="ESO12993.1"/>
    </source>
</evidence>
<dbReference type="EMBL" id="KB095811">
    <property type="protein sequence ID" value="ESO12993.1"/>
    <property type="molecule type" value="Genomic_DNA"/>
</dbReference>
<proteinExistence type="predicted"/>
<dbReference type="HOGENOM" id="CLU_165200_0_0_1"/>
<dbReference type="Proteomes" id="UP000015101">
    <property type="component" value="Unassembled WGS sequence"/>
</dbReference>
<dbReference type="EMBL" id="AMQM01000276">
    <property type="status" value="NOT_ANNOTATED_CDS"/>
    <property type="molecule type" value="Genomic_DNA"/>
</dbReference>
<dbReference type="FunFam" id="2.60.40.150:FF:000244">
    <property type="entry name" value="Rabphilin, isoform A"/>
    <property type="match status" value="1"/>
</dbReference>
<feature type="transmembrane region" description="Helical" evidence="1">
    <location>
        <begin position="34"/>
        <end position="53"/>
    </location>
</feature>
<dbReference type="GeneID" id="20213311"/>
<sequence>QIQMSYDDFDNSLNVRVIRAKNIQPVRKSNVVDAFVKISLLPITNYLIFLAILSPQDCRKTKPVEKTLNPEWDRLFVFLGVDRMQLMERAVEVSLWDHDKFLPNTFIGEVVIDFNGKFILC</sequence>
<dbReference type="PROSITE" id="PS50004">
    <property type="entry name" value="C2"/>
    <property type="match status" value="1"/>
</dbReference>
<dbReference type="SMART" id="SM00239">
    <property type="entry name" value="C2"/>
    <property type="match status" value="1"/>
</dbReference>
<dbReference type="PANTHER" id="PTHR45716:SF2">
    <property type="entry name" value="BITESIZE, ISOFORM I"/>
    <property type="match status" value="1"/>
</dbReference>
<gene>
    <name evidence="4" type="primary">20213311</name>
    <name evidence="3" type="ORF">HELRODRAFT_62145</name>
</gene>
<dbReference type="RefSeq" id="XP_009009713.1">
    <property type="nucleotide sequence ID" value="XM_009011465.1"/>
</dbReference>
<reference evidence="5" key="1">
    <citation type="submission" date="2012-12" db="EMBL/GenBank/DDBJ databases">
        <authorList>
            <person name="Hellsten U."/>
            <person name="Grimwood J."/>
            <person name="Chapman J.A."/>
            <person name="Shapiro H."/>
            <person name="Aerts A."/>
            <person name="Otillar R.P."/>
            <person name="Terry A.Y."/>
            <person name="Boore J.L."/>
            <person name="Simakov O."/>
            <person name="Marletaz F."/>
            <person name="Cho S.-J."/>
            <person name="Edsinger-Gonzales E."/>
            <person name="Havlak P."/>
            <person name="Kuo D.-H."/>
            <person name="Larsson T."/>
            <person name="Lv J."/>
            <person name="Arendt D."/>
            <person name="Savage R."/>
            <person name="Osoegawa K."/>
            <person name="de Jong P."/>
            <person name="Lindberg D.R."/>
            <person name="Seaver E.C."/>
            <person name="Weisblat D.A."/>
            <person name="Putnam N.H."/>
            <person name="Grigoriev I.V."/>
            <person name="Rokhsar D.S."/>
        </authorList>
    </citation>
    <scope>NUCLEOTIDE SEQUENCE</scope>
</reference>
<keyword evidence="1" id="KW-0812">Transmembrane</keyword>
<evidence type="ECO:0000313" key="5">
    <source>
        <dbReference type="Proteomes" id="UP000015101"/>
    </source>
</evidence>
<evidence type="ECO:0000313" key="4">
    <source>
        <dbReference type="EnsemblMetazoa" id="HelroP62145"/>
    </source>
</evidence>
<dbReference type="Pfam" id="PF00168">
    <property type="entry name" value="C2"/>
    <property type="match status" value="1"/>
</dbReference>
<protein>
    <recommendedName>
        <fullName evidence="2">C2 domain-containing protein</fullName>
    </recommendedName>
</protein>
<dbReference type="STRING" id="6412.T1FWW3"/>